<organism evidence="1 2">
    <name type="scientific">Halococcus morrhuae DSM 1307</name>
    <dbReference type="NCBI Taxonomy" id="931277"/>
    <lineage>
        <taxon>Archaea</taxon>
        <taxon>Methanobacteriati</taxon>
        <taxon>Methanobacteriota</taxon>
        <taxon>Stenosarchaea group</taxon>
        <taxon>Halobacteria</taxon>
        <taxon>Halobacteriales</taxon>
        <taxon>Halococcaceae</taxon>
        <taxon>Halococcus</taxon>
    </lineage>
</organism>
<protein>
    <submittedName>
        <fullName evidence="1">Uncharacterized protein</fullName>
    </submittedName>
</protein>
<evidence type="ECO:0000313" key="2">
    <source>
        <dbReference type="Proteomes" id="UP000011568"/>
    </source>
</evidence>
<dbReference type="AlphaFoldDB" id="M0MY61"/>
<keyword evidence="2" id="KW-1185">Reference proteome</keyword>
<proteinExistence type="predicted"/>
<name>M0MY61_HALMO</name>
<dbReference type="EMBL" id="AOMC01000024">
    <property type="protein sequence ID" value="EMA50511.1"/>
    <property type="molecule type" value="Genomic_DNA"/>
</dbReference>
<accession>M0MY61</accession>
<evidence type="ECO:0000313" key="1">
    <source>
        <dbReference type="EMBL" id="EMA50511.1"/>
    </source>
</evidence>
<sequence>MQNVFLDSLRHIYKCSLGTRVDIFNLDGFLAKVWSMSTTSSVGEKYSVVESYFESDTFRN</sequence>
<gene>
    <name evidence="1" type="ORF">C448_01294</name>
</gene>
<reference evidence="1 2" key="1">
    <citation type="journal article" date="2014" name="PLoS Genet.">
        <title>Phylogenetically driven sequencing of extremely halophilic archaea reveals strategies for static and dynamic osmo-response.</title>
        <authorList>
            <person name="Becker E.A."/>
            <person name="Seitzer P.M."/>
            <person name="Tritt A."/>
            <person name="Larsen D."/>
            <person name="Krusor M."/>
            <person name="Yao A.I."/>
            <person name="Wu D."/>
            <person name="Madern D."/>
            <person name="Eisen J.A."/>
            <person name="Darling A.E."/>
            <person name="Facciotti M.T."/>
        </authorList>
    </citation>
    <scope>NUCLEOTIDE SEQUENCE [LARGE SCALE GENOMIC DNA]</scope>
    <source>
        <strain evidence="1 2">DSM 1307</strain>
    </source>
</reference>
<dbReference type="Proteomes" id="UP000011568">
    <property type="component" value="Unassembled WGS sequence"/>
</dbReference>
<comment type="caution">
    <text evidence="1">The sequence shown here is derived from an EMBL/GenBank/DDBJ whole genome shotgun (WGS) entry which is preliminary data.</text>
</comment>